<accession>A0A284QQT1</accession>
<dbReference type="AlphaFoldDB" id="A0A284QQT1"/>
<feature type="region of interest" description="Disordered" evidence="1">
    <location>
        <begin position="140"/>
        <end position="171"/>
    </location>
</feature>
<proteinExistence type="predicted"/>
<organism evidence="2 3">
    <name type="scientific">Armillaria ostoyae</name>
    <name type="common">Armillaria root rot fungus</name>
    <dbReference type="NCBI Taxonomy" id="47428"/>
    <lineage>
        <taxon>Eukaryota</taxon>
        <taxon>Fungi</taxon>
        <taxon>Dikarya</taxon>
        <taxon>Basidiomycota</taxon>
        <taxon>Agaricomycotina</taxon>
        <taxon>Agaricomycetes</taxon>
        <taxon>Agaricomycetidae</taxon>
        <taxon>Agaricales</taxon>
        <taxon>Marasmiineae</taxon>
        <taxon>Physalacriaceae</taxon>
        <taxon>Armillaria</taxon>
    </lineage>
</organism>
<evidence type="ECO:0000313" key="3">
    <source>
        <dbReference type="Proteomes" id="UP000219338"/>
    </source>
</evidence>
<evidence type="ECO:0000256" key="1">
    <source>
        <dbReference type="SAM" id="MobiDB-lite"/>
    </source>
</evidence>
<feature type="region of interest" description="Disordered" evidence="1">
    <location>
        <begin position="424"/>
        <end position="461"/>
    </location>
</feature>
<sequence length="599" mass="67940">MQVNGKVDKSSEHCLPNGPVHAGLPTFSSLTLHRLGSSDDNPAEITLYWSQSFPAPRLVDIYIPVPRIETYLREESVSHIPLDEAQVCRTLAREAWFYEQLSLELGYEETITPRCFGFFTVPLKDCLDVKGQPVSHIRPWENITINPPKPASDDTNESDEEEDRDWWLPDDPSGLDAFFKNDDGWKSGSPWNNWRASPLEPLICVLVLEKLGKSYSSSEEREGDEQDEHEEEELKYVVRASNDVMCPRHERAHRWRLIDFDIAAKQANISTFTSLTIHGLAFSDENSAEITLSRSQSFPAPRLVDIYIPVPRIESWAPLSLPKNGAHLELELTGSISEGRIGLAYSARVIHNTADSDLPDLCIKLVKPKYGRTLAREAWFYEQLALEPGYEGAITPRCFGFFTVPLKDCLDVKGKPVSHIKPWENDITIDPLEPDSDDADESDEEEEEEEEDRDWWLPDDPPGLDDFFKDDDGWKSGSHWNEWRPSASDPLICVLVLEKLGKPYSSPEEHEDEELDDIRDVVRDVSSTGILHRDLRCSNVVRASNDAICPRHQRAHRWRLIDFDIGAKSVITPEAPADASYAMNSQVEVVGTAYFLGWT</sequence>
<dbReference type="Proteomes" id="UP000219338">
    <property type="component" value="Unassembled WGS sequence"/>
</dbReference>
<feature type="compositionally biased region" description="Acidic residues" evidence="1">
    <location>
        <begin position="154"/>
        <end position="164"/>
    </location>
</feature>
<keyword evidence="3" id="KW-1185">Reference proteome</keyword>
<dbReference type="EMBL" id="FUEG01000001">
    <property type="protein sequence ID" value="SJK98820.1"/>
    <property type="molecule type" value="Genomic_DNA"/>
</dbReference>
<dbReference type="OrthoDB" id="3182995at2759"/>
<gene>
    <name evidence="2" type="ORF">ARMOST_02089</name>
</gene>
<feature type="compositionally biased region" description="Acidic residues" evidence="1">
    <location>
        <begin position="432"/>
        <end position="453"/>
    </location>
</feature>
<reference evidence="3" key="1">
    <citation type="journal article" date="2017" name="Nat. Ecol. Evol.">
        <title>Genome expansion and lineage-specific genetic innovations in the forest pathogenic fungi Armillaria.</title>
        <authorList>
            <person name="Sipos G."/>
            <person name="Prasanna A.N."/>
            <person name="Walter M.C."/>
            <person name="O'Connor E."/>
            <person name="Balint B."/>
            <person name="Krizsan K."/>
            <person name="Kiss B."/>
            <person name="Hess J."/>
            <person name="Varga T."/>
            <person name="Slot J."/>
            <person name="Riley R."/>
            <person name="Boka B."/>
            <person name="Rigling D."/>
            <person name="Barry K."/>
            <person name="Lee J."/>
            <person name="Mihaltcheva S."/>
            <person name="LaButti K."/>
            <person name="Lipzen A."/>
            <person name="Waldron R."/>
            <person name="Moloney N.M."/>
            <person name="Sperisen C."/>
            <person name="Kredics L."/>
            <person name="Vagvoelgyi C."/>
            <person name="Patrignani A."/>
            <person name="Fitzpatrick D."/>
            <person name="Nagy I."/>
            <person name="Doyle S."/>
            <person name="Anderson J.B."/>
            <person name="Grigoriev I.V."/>
            <person name="Gueldener U."/>
            <person name="Muensterkoetter M."/>
            <person name="Nagy L.G."/>
        </authorList>
    </citation>
    <scope>NUCLEOTIDE SEQUENCE [LARGE SCALE GENOMIC DNA]</scope>
    <source>
        <strain evidence="3">C18/9</strain>
    </source>
</reference>
<evidence type="ECO:0008006" key="4">
    <source>
        <dbReference type="Google" id="ProtNLM"/>
    </source>
</evidence>
<evidence type="ECO:0000313" key="2">
    <source>
        <dbReference type="EMBL" id="SJK98820.1"/>
    </source>
</evidence>
<protein>
    <recommendedName>
        <fullName evidence="4">Protein kinase domain-containing protein</fullName>
    </recommendedName>
</protein>
<name>A0A284QQT1_ARMOS</name>